<dbReference type="Pfam" id="PF13185">
    <property type="entry name" value="GAF_2"/>
    <property type="match status" value="1"/>
</dbReference>
<dbReference type="SMART" id="SM00387">
    <property type="entry name" value="HATPase_c"/>
    <property type="match status" value="1"/>
</dbReference>
<accession>A0A3S0XSW9</accession>
<dbReference type="RefSeq" id="WP_127111294.1">
    <property type="nucleotide sequence ID" value="NZ_RZGR01000018.1"/>
</dbReference>
<sequence>MSTSPTGLSSSKDVSLNASISSPAWYISAMEHLVHVVQMLSQAHEMNELSEIIRHAARELTGADGATFVLRDGNQCFYAEENAISPLWKGKRFPLHACISGWVMLNREAAVIEDIYCDPRIPQDAYRPTFVKSLVMVPIRRNSPIGAIGNYWALKRKPSVEEVRILQALADTASVALENVKLYTHLKTSMEIIKKREARIRTQHSTLEIFTRALAHDLKEPVRTINSFTDIIKEESKLTGKTREYFQLISNASHRMLTLINTVFLYIQLDSKSETPKENCDMNQIVHEVIENLDNLIKEREAQIIFSQLPLVKANHIHMTQLMQNLISNAISHNDSEPKIEIFAKKQSHYWLFQVSDNGIGIDKKEVDKIFLPFKRNNQNSKGIGLGLSICEKIIEAHNGKIWCSSEPGQGSTFFFTLPALAKIKPQSKKNAITSKVYKASRDPLLATILLVDDLPADLELTQLILKRAKISCNLLFAQSGKEALDIIRKIREKHEQIDLVLLDINMPGMDGFEAFAQMQLDDALKDIAVVMCSGSTYEKDKERAKAMGAAGYVLKPIEKESLEQVIAGIPKLRFSATEDGYRIYRLRK</sequence>
<evidence type="ECO:0000256" key="2">
    <source>
        <dbReference type="ARBA" id="ARBA00012438"/>
    </source>
</evidence>
<evidence type="ECO:0000256" key="6">
    <source>
        <dbReference type="PROSITE-ProRule" id="PRU00169"/>
    </source>
</evidence>
<dbReference type="InterPro" id="IPR004358">
    <property type="entry name" value="Sig_transdc_His_kin-like_C"/>
</dbReference>
<dbReference type="InterPro" id="IPR005467">
    <property type="entry name" value="His_kinase_dom"/>
</dbReference>
<dbReference type="SMART" id="SM00388">
    <property type="entry name" value="HisKA"/>
    <property type="match status" value="1"/>
</dbReference>
<dbReference type="Pfam" id="PF00072">
    <property type="entry name" value="Response_reg"/>
    <property type="match status" value="1"/>
</dbReference>
<dbReference type="EC" id="2.7.13.3" evidence="2"/>
<evidence type="ECO:0000259" key="7">
    <source>
        <dbReference type="PROSITE" id="PS50109"/>
    </source>
</evidence>
<evidence type="ECO:0000256" key="4">
    <source>
        <dbReference type="ARBA" id="ARBA00022679"/>
    </source>
</evidence>
<dbReference type="Gene3D" id="3.30.450.40">
    <property type="match status" value="1"/>
</dbReference>
<evidence type="ECO:0000313" key="9">
    <source>
        <dbReference type="EMBL" id="RUQ85255.1"/>
    </source>
</evidence>
<dbReference type="InterPro" id="IPR011006">
    <property type="entry name" value="CheY-like_superfamily"/>
</dbReference>
<protein>
    <recommendedName>
        <fullName evidence="2">histidine kinase</fullName>
        <ecNumber evidence="2">2.7.13.3</ecNumber>
    </recommendedName>
</protein>
<dbReference type="GO" id="GO:0000155">
    <property type="term" value="F:phosphorelay sensor kinase activity"/>
    <property type="evidence" value="ECO:0007669"/>
    <property type="project" value="InterPro"/>
</dbReference>
<evidence type="ECO:0000256" key="5">
    <source>
        <dbReference type="ARBA" id="ARBA00022777"/>
    </source>
</evidence>
<keyword evidence="10" id="KW-1185">Reference proteome</keyword>
<dbReference type="FunFam" id="3.30.565.10:FF:000006">
    <property type="entry name" value="Sensor histidine kinase WalK"/>
    <property type="match status" value="1"/>
</dbReference>
<dbReference type="InterPro" id="IPR029016">
    <property type="entry name" value="GAF-like_dom_sf"/>
</dbReference>
<dbReference type="SUPFAM" id="SSF55874">
    <property type="entry name" value="ATPase domain of HSP90 chaperone/DNA topoisomerase II/histidine kinase"/>
    <property type="match status" value="1"/>
</dbReference>
<dbReference type="PRINTS" id="PR00344">
    <property type="entry name" value="BCTRLSENSOR"/>
</dbReference>
<dbReference type="CDD" id="cd17557">
    <property type="entry name" value="REC_Rcp-like"/>
    <property type="match status" value="1"/>
</dbReference>
<dbReference type="Pfam" id="PF00512">
    <property type="entry name" value="HisKA"/>
    <property type="match status" value="1"/>
</dbReference>
<dbReference type="CDD" id="cd00082">
    <property type="entry name" value="HisKA"/>
    <property type="match status" value="1"/>
</dbReference>
<dbReference type="Gene3D" id="3.40.50.2300">
    <property type="match status" value="1"/>
</dbReference>
<dbReference type="AlphaFoldDB" id="A0A3S0XSW9"/>
<dbReference type="Pfam" id="PF02518">
    <property type="entry name" value="HATPase_c"/>
    <property type="match status" value="1"/>
</dbReference>
<dbReference type="EMBL" id="RZGR01000018">
    <property type="protein sequence ID" value="RUQ85255.1"/>
    <property type="molecule type" value="Genomic_DNA"/>
</dbReference>
<keyword evidence="3 6" id="KW-0597">Phosphoprotein</keyword>
<feature type="modified residue" description="4-aspartylphosphate" evidence="6">
    <location>
        <position position="504"/>
    </location>
</feature>
<comment type="caution">
    <text evidence="9">The sequence shown here is derived from an EMBL/GenBank/DDBJ whole genome shotgun (WGS) entry which is preliminary data.</text>
</comment>
<evidence type="ECO:0000256" key="1">
    <source>
        <dbReference type="ARBA" id="ARBA00000085"/>
    </source>
</evidence>
<evidence type="ECO:0000259" key="8">
    <source>
        <dbReference type="PROSITE" id="PS50110"/>
    </source>
</evidence>
<name>A0A3S0XSW9_9GAMM</name>
<dbReference type="GO" id="GO:0005886">
    <property type="term" value="C:plasma membrane"/>
    <property type="evidence" value="ECO:0007669"/>
    <property type="project" value="UniProtKB-ARBA"/>
</dbReference>
<dbReference type="Gene3D" id="3.30.565.10">
    <property type="entry name" value="Histidine kinase-like ATPase, C-terminal domain"/>
    <property type="match status" value="1"/>
</dbReference>
<dbReference type="InterPro" id="IPR003594">
    <property type="entry name" value="HATPase_dom"/>
</dbReference>
<dbReference type="PANTHER" id="PTHR43547:SF2">
    <property type="entry name" value="HYBRID SIGNAL TRANSDUCTION HISTIDINE KINASE C"/>
    <property type="match status" value="1"/>
</dbReference>
<dbReference type="SMART" id="SM00448">
    <property type="entry name" value="REC"/>
    <property type="match status" value="1"/>
</dbReference>
<comment type="catalytic activity">
    <reaction evidence="1">
        <text>ATP + protein L-histidine = ADP + protein N-phospho-L-histidine.</text>
        <dbReference type="EC" id="2.7.13.3"/>
    </reaction>
</comment>
<dbReference type="PROSITE" id="PS50110">
    <property type="entry name" value="RESPONSE_REGULATORY"/>
    <property type="match status" value="1"/>
</dbReference>
<dbReference type="SUPFAM" id="SSF52172">
    <property type="entry name" value="CheY-like"/>
    <property type="match status" value="1"/>
</dbReference>
<dbReference type="CDD" id="cd00075">
    <property type="entry name" value="HATPase"/>
    <property type="match status" value="1"/>
</dbReference>
<dbReference type="InterPro" id="IPR001789">
    <property type="entry name" value="Sig_transdc_resp-reg_receiver"/>
</dbReference>
<dbReference type="InterPro" id="IPR036097">
    <property type="entry name" value="HisK_dim/P_sf"/>
</dbReference>
<evidence type="ECO:0000256" key="3">
    <source>
        <dbReference type="ARBA" id="ARBA00022553"/>
    </source>
</evidence>
<dbReference type="InterPro" id="IPR003661">
    <property type="entry name" value="HisK_dim/P_dom"/>
</dbReference>
<feature type="domain" description="Response regulatory" evidence="8">
    <location>
        <begin position="448"/>
        <end position="571"/>
    </location>
</feature>
<keyword evidence="4" id="KW-0808">Transferase</keyword>
<evidence type="ECO:0000313" key="10">
    <source>
        <dbReference type="Proteomes" id="UP000288012"/>
    </source>
</evidence>
<dbReference type="InterPro" id="IPR003018">
    <property type="entry name" value="GAF"/>
</dbReference>
<dbReference type="Gene3D" id="1.10.287.130">
    <property type="match status" value="1"/>
</dbReference>
<dbReference type="SUPFAM" id="SSF55781">
    <property type="entry name" value="GAF domain-like"/>
    <property type="match status" value="1"/>
</dbReference>
<dbReference type="PROSITE" id="PS50109">
    <property type="entry name" value="HIS_KIN"/>
    <property type="match status" value="1"/>
</dbReference>
<keyword evidence="5 9" id="KW-0418">Kinase</keyword>
<feature type="domain" description="Histidine kinase" evidence="7">
    <location>
        <begin position="213"/>
        <end position="422"/>
    </location>
</feature>
<dbReference type="SMART" id="SM00065">
    <property type="entry name" value="GAF"/>
    <property type="match status" value="1"/>
</dbReference>
<dbReference type="Proteomes" id="UP000288012">
    <property type="component" value="Unassembled WGS sequence"/>
</dbReference>
<dbReference type="SUPFAM" id="SSF47384">
    <property type="entry name" value="Homodimeric domain of signal transducing histidine kinase"/>
    <property type="match status" value="1"/>
</dbReference>
<dbReference type="PANTHER" id="PTHR43547">
    <property type="entry name" value="TWO-COMPONENT HISTIDINE KINASE"/>
    <property type="match status" value="1"/>
</dbReference>
<reference evidence="9 10" key="1">
    <citation type="submission" date="2018-12" db="EMBL/GenBank/DDBJ databases">
        <title>Legionella sp,whole genome shotgun sequence.</title>
        <authorList>
            <person name="Wu H."/>
        </authorList>
    </citation>
    <scope>NUCLEOTIDE SEQUENCE [LARGE SCALE GENOMIC DNA]</scope>
    <source>
        <strain evidence="10">km714</strain>
    </source>
</reference>
<proteinExistence type="predicted"/>
<dbReference type="InterPro" id="IPR036890">
    <property type="entry name" value="HATPase_C_sf"/>
</dbReference>
<gene>
    <name evidence="9" type="ORF">EKM59_06895</name>
</gene>
<organism evidence="9 10">
    <name type="scientific">Legionella septentrionalis</name>
    <dbReference type="NCBI Taxonomy" id="2498109"/>
    <lineage>
        <taxon>Bacteria</taxon>
        <taxon>Pseudomonadati</taxon>
        <taxon>Pseudomonadota</taxon>
        <taxon>Gammaproteobacteria</taxon>
        <taxon>Legionellales</taxon>
        <taxon>Legionellaceae</taxon>
        <taxon>Legionella</taxon>
    </lineage>
</organism>